<dbReference type="Proteomes" id="UP001196509">
    <property type="component" value="Unassembled WGS sequence"/>
</dbReference>
<keyword evidence="2" id="KW-1185">Reference proteome</keyword>
<organism evidence="1 2">
    <name type="scientific">Flavimaribacter sediminis</name>
    <dbReference type="NCBI Taxonomy" id="2865987"/>
    <lineage>
        <taxon>Bacteria</taxon>
        <taxon>Pseudomonadati</taxon>
        <taxon>Pseudomonadota</taxon>
        <taxon>Alphaproteobacteria</taxon>
        <taxon>Hyphomicrobiales</taxon>
        <taxon>Rhizobiaceae</taxon>
        <taxon>Flavimaribacter</taxon>
    </lineage>
</organism>
<dbReference type="RefSeq" id="WP_220227136.1">
    <property type="nucleotide sequence ID" value="NZ_JAICBX010000001.1"/>
</dbReference>
<reference evidence="1" key="1">
    <citation type="submission" date="2021-08" db="EMBL/GenBank/DDBJ databases">
        <title>Hoeflea bacterium WL0058 sp. nov., isolated from the sediment.</title>
        <authorList>
            <person name="Wang L."/>
            <person name="Zhang D."/>
        </authorList>
    </citation>
    <scope>NUCLEOTIDE SEQUENCE</scope>
    <source>
        <strain evidence="1">WL0058</strain>
    </source>
</reference>
<evidence type="ECO:0000313" key="1">
    <source>
        <dbReference type="EMBL" id="MBW8636455.1"/>
    </source>
</evidence>
<dbReference type="AlphaFoldDB" id="A0AAE3CYM5"/>
<evidence type="ECO:0000313" key="2">
    <source>
        <dbReference type="Proteomes" id="UP001196509"/>
    </source>
</evidence>
<accession>A0AAE3CYM5</accession>
<dbReference type="EMBL" id="JAICBX010000001">
    <property type="protein sequence ID" value="MBW8636455.1"/>
    <property type="molecule type" value="Genomic_DNA"/>
</dbReference>
<dbReference type="PANTHER" id="PTHR38605:SF1">
    <property type="entry name" value="ATPASE"/>
    <property type="match status" value="1"/>
</dbReference>
<dbReference type="Pfam" id="PF04317">
    <property type="entry name" value="DUF463"/>
    <property type="match status" value="1"/>
</dbReference>
<gene>
    <name evidence="1" type="ORF">K1W69_04570</name>
</gene>
<name>A0AAE3CYM5_9HYPH</name>
<protein>
    <submittedName>
        <fullName evidence="1">YcjX family protein</fullName>
    </submittedName>
</protein>
<dbReference type="PIRSF" id="PIRSF019381">
    <property type="entry name" value="YcjX"/>
    <property type="match status" value="1"/>
</dbReference>
<proteinExistence type="predicted"/>
<sequence length="490" mass="54386">MASMLSRFTDEAQISFDNIVDRAGTMMRPTVRLGVTGLSRAGKTVFITALVHNLLHGGRLPMFKAYRSGRISSARLEPQPDDAVPRFQYEDHAEALIKERIWPQSTRAISEMRLTINYESASGWNRLFSAGKLSVDIIDYPGEWLLDLPLLEQDYRTFSENAVRLAASPARADLAEAWISRSRAIDVKAAADETLARELSDLFSQYLKACKSDERALSTLPPGRLLMPGDLEGSPALTFAPLPDLPVGSAPAGSLWHMMEHRYEAYKRIVVRPFFRDHFARLDRQILLIDALQAMNAGPEAVQDLERALTDILACFRHGSSNILTSLFTRRIDRLLVGATKADHLHHESHDRLQNIAGRLVDRALARTQGARVTTEVLALAAVRATREASVKEAGENLPLIVGAPLKGEKIAGETFDGNTKTGIFPGDLPEDPESFFQALESKDDADRPHINFVRFRPPKLETTAEGLTLSLPHIRLDRALEFLLGDLLA</sequence>
<dbReference type="PANTHER" id="PTHR38605">
    <property type="entry name" value="ATPASE-RELATED"/>
    <property type="match status" value="1"/>
</dbReference>
<dbReference type="InterPro" id="IPR007413">
    <property type="entry name" value="YcjX-like"/>
</dbReference>
<comment type="caution">
    <text evidence="1">The sequence shown here is derived from an EMBL/GenBank/DDBJ whole genome shotgun (WGS) entry which is preliminary data.</text>
</comment>